<dbReference type="Proteomes" id="UP000309133">
    <property type="component" value="Unassembled WGS sequence"/>
</dbReference>
<evidence type="ECO:0000256" key="6">
    <source>
        <dbReference type="ARBA" id="ARBA00023316"/>
    </source>
</evidence>
<dbReference type="NCBIfam" id="TIGR01085">
    <property type="entry name" value="murE"/>
    <property type="match status" value="1"/>
</dbReference>
<keyword evidence="3 7" id="KW-0133">Cell shape</keyword>
<evidence type="ECO:0000256" key="4">
    <source>
        <dbReference type="ARBA" id="ARBA00022984"/>
    </source>
</evidence>
<keyword evidence="5 7" id="KW-0131">Cell cycle</keyword>
<evidence type="ECO:0000313" key="13">
    <source>
        <dbReference type="Proteomes" id="UP000309133"/>
    </source>
</evidence>
<keyword evidence="4 7" id="KW-0573">Peptidoglycan synthesis</keyword>
<reference evidence="12 13" key="1">
    <citation type="submission" date="2019-04" db="EMBL/GenBank/DDBJ databases">
        <authorList>
            <person name="Jiang L."/>
        </authorList>
    </citation>
    <scope>NUCLEOTIDE SEQUENCE [LARGE SCALE GENOMIC DNA]</scope>
    <source>
        <strain evidence="12 13">YIM 131853</strain>
    </source>
</reference>
<gene>
    <name evidence="7" type="primary">murE</name>
    <name evidence="12" type="ORF">E6C64_03770</name>
</gene>
<keyword evidence="6 7" id="KW-0961">Cell wall biogenesis/degradation</keyword>
<keyword evidence="7" id="KW-0460">Magnesium</keyword>
<feature type="binding site" evidence="7">
    <location>
        <position position="43"/>
    </location>
    <ligand>
        <name>UDP-N-acetyl-alpha-D-muramoyl-L-alanyl-D-glutamate</name>
        <dbReference type="ChEBI" id="CHEBI:83900"/>
    </ligand>
</feature>
<dbReference type="GO" id="GO:0051301">
    <property type="term" value="P:cell division"/>
    <property type="evidence" value="ECO:0007669"/>
    <property type="project" value="UniProtKB-KW"/>
</dbReference>
<dbReference type="Pfam" id="PF08245">
    <property type="entry name" value="Mur_ligase_M"/>
    <property type="match status" value="1"/>
</dbReference>
<comment type="similarity">
    <text evidence="1 7">Belongs to the MurCDEF family. MurE subfamily.</text>
</comment>
<dbReference type="Gene3D" id="3.40.1390.10">
    <property type="entry name" value="MurE/MurF, N-terminal domain"/>
    <property type="match status" value="1"/>
</dbReference>
<dbReference type="GO" id="GO:0009252">
    <property type="term" value="P:peptidoglycan biosynthetic process"/>
    <property type="evidence" value="ECO:0007669"/>
    <property type="project" value="UniProtKB-UniRule"/>
</dbReference>
<feature type="modified residue" description="N6-carboxylysine" evidence="7">
    <location>
        <position position="235"/>
    </location>
</feature>
<evidence type="ECO:0000256" key="5">
    <source>
        <dbReference type="ARBA" id="ARBA00023306"/>
    </source>
</evidence>
<dbReference type="GO" id="GO:0005524">
    <property type="term" value="F:ATP binding"/>
    <property type="evidence" value="ECO:0007669"/>
    <property type="project" value="UniProtKB-UniRule"/>
</dbReference>
<accession>A0A4S4FV08</accession>
<dbReference type="Pfam" id="PF01225">
    <property type="entry name" value="Mur_ligase"/>
    <property type="match status" value="1"/>
</dbReference>
<dbReference type="InterPro" id="IPR004101">
    <property type="entry name" value="Mur_ligase_C"/>
</dbReference>
<sequence>MVTATLRPEHPVPRSLARLVDDFGLSADGDVDDLEVTGVTIDSRDVAPGDLYVGLKGARVHGASFAERARESGAVAVLTDEAGVEFAAASGLPIVVTADPRAALGDISAWVYRSTERPPLLFAVTGTNGKTSVVYLLDAVLRQLGVSTGLSSTAERRVGDHAVTSGLTTPEATELHALLARMRESEVRAAAIEVSAQAMSRARVDGIVFDVAGFTNLSHDHLDDYADMEEYFAAKQVLFDPDRARRAVVSIDTTWGRRIADESRIPVTTLASGGPSSTVGAANGAADWTLTVGHEDRLETEFTITGPGGQSLTTTIPLFGWYMAANAALALVMLVEGGFELAAIDHALQRDGGIDVYIPGRAERVSGEQGPAVYIDYGHTPDAFLNTLDALRALTPGRIIMVFGADGDRDKTKRDDMGSIAARGADVVVVTDFHPRYEDPAAIRATLVRAARRAVPDGELYEIPDPRTALRHAVSLAAPGDSILYAGPGHEDYQEIEGVKYEYSARDDARLALREAGWDTDS</sequence>
<evidence type="ECO:0000256" key="1">
    <source>
        <dbReference type="ARBA" id="ARBA00005898"/>
    </source>
</evidence>
<dbReference type="SUPFAM" id="SSF53244">
    <property type="entry name" value="MurD-like peptide ligases, peptide-binding domain"/>
    <property type="match status" value="1"/>
</dbReference>
<dbReference type="AlphaFoldDB" id="A0A4S4FV08"/>
<proteinExistence type="inferred from homology"/>
<dbReference type="OrthoDB" id="9800958at2"/>
<protein>
    <recommendedName>
        <fullName evidence="7">UDP-N-acetylmuramyl-tripeptide synthetase</fullName>
        <ecNumber evidence="7">6.3.2.-</ecNumber>
    </recommendedName>
    <alternativeName>
        <fullName evidence="7">UDP-MurNAc-tripeptide synthetase</fullName>
    </alternativeName>
</protein>
<evidence type="ECO:0000256" key="8">
    <source>
        <dbReference type="RuleBase" id="RU004135"/>
    </source>
</evidence>
<keyword evidence="13" id="KW-1185">Reference proteome</keyword>
<evidence type="ECO:0000259" key="10">
    <source>
        <dbReference type="Pfam" id="PF02875"/>
    </source>
</evidence>
<dbReference type="Gene3D" id="3.40.1190.10">
    <property type="entry name" value="Mur-like, catalytic domain"/>
    <property type="match status" value="1"/>
</dbReference>
<comment type="PTM">
    <text evidence="7">Carboxylation is probably crucial for Mg(2+) binding and, consequently, for the gamma-phosphate positioning of ATP.</text>
</comment>
<dbReference type="InterPro" id="IPR000713">
    <property type="entry name" value="Mur_ligase_N"/>
</dbReference>
<dbReference type="InterPro" id="IPR013221">
    <property type="entry name" value="Mur_ligase_cen"/>
</dbReference>
<dbReference type="PANTHER" id="PTHR23135:SF4">
    <property type="entry name" value="UDP-N-ACETYLMURAMOYL-L-ALANYL-D-GLUTAMATE--2,6-DIAMINOPIMELATE LIGASE MURE HOMOLOG, CHLOROPLASTIC"/>
    <property type="match status" value="1"/>
</dbReference>
<keyword evidence="7 12" id="KW-0436">Ligase</keyword>
<organism evidence="12 13">
    <name type="scientific">Naasia lichenicola</name>
    <dbReference type="NCBI Taxonomy" id="2565933"/>
    <lineage>
        <taxon>Bacteria</taxon>
        <taxon>Bacillati</taxon>
        <taxon>Actinomycetota</taxon>
        <taxon>Actinomycetes</taxon>
        <taxon>Micrococcales</taxon>
        <taxon>Microbacteriaceae</taxon>
        <taxon>Naasia</taxon>
    </lineage>
</organism>
<dbReference type="UniPathway" id="UPA00219"/>
<keyword evidence="2 7" id="KW-0132">Cell division</keyword>
<comment type="caution">
    <text evidence="12">The sequence shown here is derived from an EMBL/GenBank/DDBJ whole genome shotgun (WGS) entry which is preliminary data.</text>
</comment>
<dbReference type="Pfam" id="PF02875">
    <property type="entry name" value="Mur_ligase_C"/>
    <property type="match status" value="1"/>
</dbReference>
<comment type="function">
    <text evidence="7">Catalyzes the addition of an amino acid to the nucleotide precursor UDP-N-acetylmuramoyl-L-alanyl-D-glutamate (UMAG) in the biosynthesis of bacterial cell-wall peptidoglycan.</text>
</comment>
<feature type="binding site" evidence="7">
    <location>
        <position position="195"/>
    </location>
    <ligand>
        <name>UDP-N-acetyl-alpha-D-muramoyl-L-alanyl-D-glutamate</name>
        <dbReference type="ChEBI" id="CHEBI:83900"/>
    </ligand>
</feature>
<dbReference type="SUPFAM" id="SSF63418">
    <property type="entry name" value="MurE/MurF N-terminal domain"/>
    <property type="match status" value="1"/>
</dbReference>
<evidence type="ECO:0000259" key="11">
    <source>
        <dbReference type="Pfam" id="PF08245"/>
    </source>
</evidence>
<keyword evidence="7" id="KW-0067">ATP-binding</keyword>
<dbReference type="GO" id="GO:0071555">
    <property type="term" value="P:cell wall organization"/>
    <property type="evidence" value="ECO:0007669"/>
    <property type="project" value="UniProtKB-KW"/>
</dbReference>
<feature type="domain" description="Mur ligase N-terminal catalytic" evidence="9">
    <location>
        <begin position="35"/>
        <end position="107"/>
    </location>
</feature>
<comment type="cofactor">
    <cofactor evidence="7">
        <name>Mg(2+)</name>
        <dbReference type="ChEBI" id="CHEBI:18420"/>
    </cofactor>
</comment>
<dbReference type="GO" id="GO:0008360">
    <property type="term" value="P:regulation of cell shape"/>
    <property type="evidence" value="ECO:0007669"/>
    <property type="project" value="UniProtKB-KW"/>
</dbReference>
<keyword evidence="7" id="KW-0547">Nucleotide-binding</keyword>
<evidence type="ECO:0000256" key="3">
    <source>
        <dbReference type="ARBA" id="ARBA00022960"/>
    </source>
</evidence>
<comment type="caution">
    <text evidence="7">Lacks conserved residue(s) required for the propagation of feature annotation.</text>
</comment>
<dbReference type="GO" id="GO:0005737">
    <property type="term" value="C:cytoplasm"/>
    <property type="evidence" value="ECO:0007669"/>
    <property type="project" value="UniProtKB-SubCell"/>
</dbReference>
<evidence type="ECO:0000256" key="2">
    <source>
        <dbReference type="ARBA" id="ARBA00022618"/>
    </source>
</evidence>
<dbReference type="InterPro" id="IPR005761">
    <property type="entry name" value="UDP-N-AcMur-Glu-dNH2Pim_ligase"/>
</dbReference>
<dbReference type="InterPro" id="IPR036565">
    <property type="entry name" value="Mur-like_cat_sf"/>
</dbReference>
<dbReference type="EC" id="6.3.2.-" evidence="7"/>
<feature type="domain" description="Mur ligase C-terminal" evidence="10">
    <location>
        <begin position="360"/>
        <end position="488"/>
    </location>
</feature>
<keyword evidence="7" id="KW-0963">Cytoplasm</keyword>
<dbReference type="HAMAP" id="MF_00208">
    <property type="entry name" value="MurE"/>
    <property type="match status" value="1"/>
</dbReference>
<dbReference type="PANTHER" id="PTHR23135">
    <property type="entry name" value="MUR LIGASE FAMILY MEMBER"/>
    <property type="match status" value="1"/>
</dbReference>
<name>A0A4S4FV08_9MICO</name>
<feature type="binding site" evidence="7">
    <location>
        <begin position="126"/>
        <end position="132"/>
    </location>
    <ligand>
        <name>ATP</name>
        <dbReference type="ChEBI" id="CHEBI:30616"/>
    </ligand>
</feature>
<comment type="subcellular location">
    <subcellularLocation>
        <location evidence="7 8">Cytoplasm</location>
    </subcellularLocation>
</comment>
<evidence type="ECO:0000259" key="9">
    <source>
        <dbReference type="Pfam" id="PF01225"/>
    </source>
</evidence>
<dbReference type="GO" id="GO:0016881">
    <property type="term" value="F:acid-amino acid ligase activity"/>
    <property type="evidence" value="ECO:0007669"/>
    <property type="project" value="UniProtKB-UniRule"/>
</dbReference>
<dbReference type="GO" id="GO:0000287">
    <property type="term" value="F:magnesium ion binding"/>
    <property type="evidence" value="ECO:0007669"/>
    <property type="project" value="UniProtKB-UniRule"/>
</dbReference>
<dbReference type="Gene3D" id="3.90.190.20">
    <property type="entry name" value="Mur ligase, C-terminal domain"/>
    <property type="match status" value="1"/>
</dbReference>
<evidence type="ECO:0000256" key="7">
    <source>
        <dbReference type="HAMAP-Rule" id="MF_00208"/>
    </source>
</evidence>
<feature type="domain" description="Mur ligase central" evidence="11">
    <location>
        <begin position="124"/>
        <end position="333"/>
    </location>
</feature>
<feature type="binding site" evidence="7">
    <location>
        <begin position="168"/>
        <end position="169"/>
    </location>
    <ligand>
        <name>UDP-N-acetyl-alpha-D-muramoyl-L-alanyl-D-glutamate</name>
        <dbReference type="ChEBI" id="CHEBI:83900"/>
    </ligand>
</feature>
<dbReference type="EMBL" id="SSSM01000001">
    <property type="protein sequence ID" value="THG33466.1"/>
    <property type="molecule type" value="Genomic_DNA"/>
</dbReference>
<evidence type="ECO:0000313" key="12">
    <source>
        <dbReference type="EMBL" id="THG33466.1"/>
    </source>
</evidence>
<dbReference type="InterPro" id="IPR035911">
    <property type="entry name" value="MurE/MurF_N"/>
</dbReference>
<feature type="binding site" evidence="7">
    <location>
        <position position="203"/>
    </location>
    <ligand>
        <name>UDP-N-acetyl-alpha-D-muramoyl-L-alanyl-D-glutamate</name>
        <dbReference type="ChEBI" id="CHEBI:83900"/>
    </ligand>
</feature>
<dbReference type="InterPro" id="IPR036615">
    <property type="entry name" value="Mur_ligase_C_dom_sf"/>
</dbReference>
<comment type="pathway">
    <text evidence="7 8">Cell wall biogenesis; peptidoglycan biosynthesis.</text>
</comment>
<dbReference type="SUPFAM" id="SSF53623">
    <property type="entry name" value="MurD-like peptide ligases, catalytic domain"/>
    <property type="match status" value="1"/>
</dbReference>